<feature type="compositionally biased region" description="Basic and acidic residues" evidence="1">
    <location>
        <begin position="351"/>
        <end position="367"/>
    </location>
</feature>
<feature type="compositionally biased region" description="Low complexity" evidence="1">
    <location>
        <begin position="425"/>
        <end position="437"/>
    </location>
</feature>
<evidence type="ECO:0000313" key="3">
    <source>
        <dbReference type="EMBL" id="NEK92850.1"/>
    </source>
</evidence>
<evidence type="ECO:0000313" key="4">
    <source>
        <dbReference type="EMBL" id="NEN49617.1"/>
    </source>
</evidence>
<evidence type="ECO:0000256" key="1">
    <source>
        <dbReference type="SAM" id="MobiDB-lite"/>
    </source>
</evidence>
<dbReference type="InterPro" id="IPR007391">
    <property type="entry name" value="Vancomycin_resist_VanW"/>
</dbReference>
<evidence type="ECO:0000313" key="6">
    <source>
        <dbReference type="Proteomes" id="UP000471152"/>
    </source>
</evidence>
<reference evidence="4 6" key="2">
    <citation type="submission" date="2020-02" db="EMBL/GenBank/DDBJ databases">
        <title>The WGS of Modestobacter muralis DSM 100205.</title>
        <authorList>
            <person name="Jiang Z."/>
        </authorList>
    </citation>
    <scope>NUCLEOTIDE SEQUENCE [LARGE SCALE GENOMIC DNA]</scope>
    <source>
        <strain evidence="4 6">DSM 100205</strain>
    </source>
</reference>
<dbReference type="RefSeq" id="WP_211660562.1">
    <property type="nucleotide sequence ID" value="NZ_JAAGWB010000004.1"/>
</dbReference>
<gene>
    <name evidence="4" type="ORF">G3R41_01505</name>
    <name evidence="3" type="ORF">GCU67_01505</name>
</gene>
<dbReference type="Pfam" id="PF04294">
    <property type="entry name" value="VanW"/>
    <property type="match status" value="1"/>
</dbReference>
<feature type="non-terminal residue" evidence="3">
    <location>
        <position position="1"/>
    </location>
</feature>
<keyword evidence="5" id="KW-1185">Reference proteome</keyword>
<sequence length="463" mass="48263">IEIDGTTPRLVEPADGRTLDRAGAAQALTAALSSGADPATPVELPVTVATPRVATAEAQRVLDAVVTPALAAPVSVAGSPGGSPVELPPSAIAASLTFTPADDGTLAVAVDPAALQDAMGGDLAVFGSPAQDARFEVSGDTVSVVPSVDGQGIDPADLAAQLMPVLDDPAPRSVTPALGPVPAAFTTEQAQALGIREKVSDFTTRFTNTASGTNIRVVAEEVDGALVRPGETFSLNDYTGPRGTAQGYVPAAVISRGELSQAVGGGISQFATTMFNAVFFAGLEDVFHKPHSFYISRYPAGREATVYEGQIDLQWRNDTETGIYVQTEWVPGALTVSFWGTRYYEIESVSGERRNAREPAVQEKVDDGNCTPQSGSTGFDITVTRVFKDLTSGAELRREDFDTRYAAEAVIRCVPPPAPEPAPAAPGAEQPPATTSAPAPPTPAGRRPGHRAATAPRTHRRRR</sequence>
<dbReference type="PANTHER" id="PTHR35788:SF1">
    <property type="entry name" value="EXPORTED PROTEIN"/>
    <property type="match status" value="1"/>
</dbReference>
<feature type="domain" description="YoaR-like putative peptidoglycan binding" evidence="2">
    <location>
        <begin position="86"/>
        <end position="168"/>
    </location>
</feature>
<dbReference type="Pfam" id="PF12229">
    <property type="entry name" value="PG_binding_4"/>
    <property type="match status" value="1"/>
</dbReference>
<dbReference type="PANTHER" id="PTHR35788">
    <property type="entry name" value="EXPORTED PROTEIN-RELATED"/>
    <property type="match status" value="1"/>
</dbReference>
<evidence type="ECO:0000259" key="2">
    <source>
        <dbReference type="Pfam" id="PF12229"/>
    </source>
</evidence>
<evidence type="ECO:0000313" key="5">
    <source>
        <dbReference type="Proteomes" id="UP000468828"/>
    </source>
</evidence>
<reference evidence="3 5" key="1">
    <citation type="submission" date="2020-01" db="EMBL/GenBank/DDBJ databases">
        <title>the WGS Modestobacter muralis CPCC 204518.</title>
        <authorList>
            <person name="Jiang Z."/>
        </authorList>
    </citation>
    <scope>NUCLEOTIDE SEQUENCE [LARGE SCALE GENOMIC DNA]</scope>
    <source>
        <strain evidence="3 5">DSM 100205</strain>
    </source>
</reference>
<dbReference type="EMBL" id="JAAGWH010000004">
    <property type="protein sequence ID" value="NEK92850.1"/>
    <property type="molecule type" value="Genomic_DNA"/>
</dbReference>
<dbReference type="Proteomes" id="UP000471152">
    <property type="component" value="Unassembled WGS sequence"/>
</dbReference>
<dbReference type="AlphaFoldDB" id="A0A6P0EPY4"/>
<dbReference type="Proteomes" id="UP000468828">
    <property type="component" value="Unassembled WGS sequence"/>
</dbReference>
<feature type="compositionally biased region" description="Pro residues" evidence="1">
    <location>
        <begin position="414"/>
        <end position="424"/>
    </location>
</feature>
<organism evidence="3 5">
    <name type="scientific">Modestobacter muralis</name>
    <dbReference type="NCBI Taxonomy" id="1608614"/>
    <lineage>
        <taxon>Bacteria</taxon>
        <taxon>Bacillati</taxon>
        <taxon>Actinomycetota</taxon>
        <taxon>Actinomycetes</taxon>
        <taxon>Geodermatophilales</taxon>
        <taxon>Geodermatophilaceae</taxon>
        <taxon>Modestobacter</taxon>
    </lineage>
</organism>
<comment type="caution">
    <text evidence="3">The sequence shown here is derived from an EMBL/GenBank/DDBJ whole genome shotgun (WGS) entry which is preliminary data.</text>
</comment>
<feature type="region of interest" description="Disordered" evidence="1">
    <location>
        <begin position="351"/>
        <end position="377"/>
    </location>
</feature>
<protein>
    <submittedName>
        <fullName evidence="3">Vanomycin resistance protein VanB</fullName>
    </submittedName>
</protein>
<dbReference type="InterPro" id="IPR052913">
    <property type="entry name" value="Glycopeptide_resist_protein"/>
</dbReference>
<proteinExistence type="predicted"/>
<name>A0A6P0EPY4_9ACTN</name>
<feature type="region of interest" description="Disordered" evidence="1">
    <location>
        <begin position="414"/>
        <end position="463"/>
    </location>
</feature>
<dbReference type="EMBL" id="JAAGWB010000004">
    <property type="protein sequence ID" value="NEN49617.1"/>
    <property type="molecule type" value="Genomic_DNA"/>
</dbReference>
<accession>A0A6P0EPY4</accession>
<dbReference type="InterPro" id="IPR022029">
    <property type="entry name" value="YoaR-like_PG-bd"/>
</dbReference>